<feature type="signal peptide" evidence="2">
    <location>
        <begin position="1"/>
        <end position="19"/>
    </location>
</feature>
<dbReference type="STRING" id="7168.A0A182NII3"/>
<dbReference type="InterPro" id="IPR000618">
    <property type="entry name" value="Insect_cuticle"/>
</dbReference>
<organism evidence="3 4">
    <name type="scientific">Anopheles dirus</name>
    <dbReference type="NCBI Taxonomy" id="7168"/>
    <lineage>
        <taxon>Eukaryota</taxon>
        <taxon>Metazoa</taxon>
        <taxon>Ecdysozoa</taxon>
        <taxon>Arthropoda</taxon>
        <taxon>Hexapoda</taxon>
        <taxon>Insecta</taxon>
        <taxon>Pterygota</taxon>
        <taxon>Neoptera</taxon>
        <taxon>Endopterygota</taxon>
        <taxon>Diptera</taxon>
        <taxon>Nematocera</taxon>
        <taxon>Culicoidea</taxon>
        <taxon>Culicidae</taxon>
        <taxon>Anophelinae</taxon>
        <taxon>Anopheles</taxon>
    </lineage>
</organism>
<reference evidence="4" key="1">
    <citation type="submission" date="2013-03" db="EMBL/GenBank/DDBJ databases">
        <title>The Genome Sequence of Anopheles dirus WRAIR2.</title>
        <authorList>
            <consortium name="The Broad Institute Genomics Platform"/>
            <person name="Neafsey D.E."/>
            <person name="Walton C."/>
            <person name="Walker B."/>
            <person name="Young S.K."/>
            <person name="Zeng Q."/>
            <person name="Gargeya S."/>
            <person name="Fitzgerald M."/>
            <person name="Haas B."/>
            <person name="Abouelleil A."/>
            <person name="Allen A.W."/>
            <person name="Alvarado L."/>
            <person name="Arachchi H.M."/>
            <person name="Berlin A.M."/>
            <person name="Chapman S.B."/>
            <person name="Gainer-Dewar J."/>
            <person name="Goldberg J."/>
            <person name="Griggs A."/>
            <person name="Gujja S."/>
            <person name="Hansen M."/>
            <person name="Howarth C."/>
            <person name="Imamovic A."/>
            <person name="Ireland A."/>
            <person name="Larimer J."/>
            <person name="McCowan C."/>
            <person name="Murphy C."/>
            <person name="Pearson M."/>
            <person name="Poon T.W."/>
            <person name="Priest M."/>
            <person name="Roberts A."/>
            <person name="Saif S."/>
            <person name="Shea T."/>
            <person name="Sisk P."/>
            <person name="Sykes S."/>
            <person name="Wortman J."/>
            <person name="Nusbaum C."/>
            <person name="Birren B."/>
        </authorList>
    </citation>
    <scope>NUCLEOTIDE SEQUENCE [LARGE SCALE GENOMIC DNA]</scope>
    <source>
        <strain evidence="4">WRAIR2</strain>
    </source>
</reference>
<dbReference type="InterPro" id="IPR050468">
    <property type="entry name" value="Cuticle_Struct_Prot"/>
</dbReference>
<reference evidence="3" key="2">
    <citation type="submission" date="2020-05" db="UniProtKB">
        <authorList>
            <consortium name="EnsemblMetazoa"/>
        </authorList>
    </citation>
    <scope>IDENTIFICATION</scope>
    <source>
        <strain evidence="3">WRAIR2</strain>
    </source>
</reference>
<evidence type="ECO:0000256" key="1">
    <source>
        <dbReference type="PROSITE-ProRule" id="PRU00497"/>
    </source>
</evidence>
<dbReference type="PANTHER" id="PTHR10380">
    <property type="entry name" value="CUTICLE PROTEIN"/>
    <property type="match status" value="1"/>
</dbReference>
<feature type="chain" id="PRO_5008130029" evidence="2">
    <location>
        <begin position="20"/>
        <end position="296"/>
    </location>
</feature>
<name>A0A182NII3_9DIPT</name>
<dbReference type="PRINTS" id="PR00947">
    <property type="entry name" value="CUTICLE"/>
</dbReference>
<accession>A0A182NII3</accession>
<evidence type="ECO:0000256" key="2">
    <source>
        <dbReference type="SAM" id="SignalP"/>
    </source>
</evidence>
<evidence type="ECO:0000313" key="4">
    <source>
        <dbReference type="Proteomes" id="UP000075884"/>
    </source>
</evidence>
<keyword evidence="2" id="KW-0732">Signal</keyword>
<dbReference type="PROSITE" id="PS51155">
    <property type="entry name" value="CHIT_BIND_RR_2"/>
    <property type="match status" value="2"/>
</dbReference>
<proteinExistence type="predicted"/>
<dbReference type="EnsemblMetazoa" id="ADIR007457-RA">
    <property type="protein sequence ID" value="ADIR007457-PA"/>
    <property type="gene ID" value="ADIR007457"/>
</dbReference>
<dbReference type="Pfam" id="PF00379">
    <property type="entry name" value="Chitin_bind_4"/>
    <property type="match status" value="2"/>
</dbReference>
<sequence length="296" mass="32838">MSLIRAVATLAALLTLAECVPIDRSDVANNGSELLNYESVHGREMYSFKYETSDGQFREEVGMLVNEGTPALMLMGQYGYKSKDGTMVMVMYTSGKKGYRARTGREHAERTRIGQIRTGKVHPLRAEAVLVRHVLHLLTPSGPVYLYQPVTTSDPVLGFTSIDSSRHWPSFVLYLKDASNGLRSIVAAAILLSVVSVLAAPARYLNPDLVYYENTRDENGYSFTYKTKDGQYREEQGHIDPADGILRVTGLYRYEGTDGQTYEYNYEADENGYRIVTKPPPAGAPISNTVLLSLVG</sequence>
<dbReference type="GO" id="GO:0062129">
    <property type="term" value="C:chitin-based extracellular matrix"/>
    <property type="evidence" value="ECO:0007669"/>
    <property type="project" value="TreeGrafter"/>
</dbReference>
<dbReference type="PANTHER" id="PTHR10380:SF192">
    <property type="entry name" value="GEO02312P1"/>
    <property type="match status" value="1"/>
</dbReference>
<keyword evidence="1" id="KW-0193">Cuticle</keyword>
<dbReference type="AlphaFoldDB" id="A0A182NII3"/>
<protein>
    <submittedName>
        <fullName evidence="3">Uncharacterized protein</fullName>
    </submittedName>
</protein>
<keyword evidence="4" id="KW-1185">Reference proteome</keyword>
<dbReference type="VEuPathDB" id="VectorBase:ADIR007457"/>
<dbReference type="GO" id="GO:0008010">
    <property type="term" value="F:structural constituent of chitin-based larval cuticle"/>
    <property type="evidence" value="ECO:0007669"/>
    <property type="project" value="TreeGrafter"/>
</dbReference>
<dbReference type="Proteomes" id="UP000075884">
    <property type="component" value="Unassembled WGS sequence"/>
</dbReference>
<evidence type="ECO:0000313" key="3">
    <source>
        <dbReference type="EnsemblMetazoa" id="ADIR007457-PA"/>
    </source>
</evidence>